<dbReference type="Gene3D" id="3.10.129.10">
    <property type="entry name" value="Hotdog Thioesterase"/>
    <property type="match status" value="1"/>
</dbReference>
<keyword evidence="2 3" id="KW-0378">Hydrolase</keyword>
<reference evidence="5" key="1">
    <citation type="submission" date="2020-10" db="EMBL/GenBank/DDBJ databases">
        <authorList>
            <person name="Gilroy R."/>
        </authorList>
    </citation>
    <scope>NUCLEOTIDE SEQUENCE</scope>
    <source>
        <strain evidence="5">ChiBcec6-7307</strain>
    </source>
</reference>
<dbReference type="EMBL" id="DVOS01000046">
    <property type="protein sequence ID" value="HIV23362.1"/>
    <property type="molecule type" value="Genomic_DNA"/>
</dbReference>
<dbReference type="PANTHER" id="PTHR11049">
    <property type="entry name" value="ACYL COENZYME A THIOESTER HYDROLASE"/>
    <property type="match status" value="1"/>
</dbReference>
<accession>A0A9D1NZ79</accession>
<proteinExistence type="inferred from homology"/>
<reference evidence="5" key="2">
    <citation type="journal article" date="2021" name="PeerJ">
        <title>Extensive microbial diversity within the chicken gut microbiome revealed by metagenomics and culture.</title>
        <authorList>
            <person name="Gilroy R."/>
            <person name="Ravi A."/>
            <person name="Getino M."/>
            <person name="Pursley I."/>
            <person name="Horton D.L."/>
            <person name="Alikhan N.F."/>
            <person name="Baker D."/>
            <person name="Gharbi K."/>
            <person name="Hall N."/>
            <person name="Watson M."/>
            <person name="Adriaenssens E.M."/>
            <person name="Foster-Nyarko E."/>
            <person name="Jarju S."/>
            <person name="Secka A."/>
            <person name="Antonio M."/>
            <person name="Oren A."/>
            <person name="Chaudhuri R.R."/>
            <person name="La Ragione R."/>
            <person name="Hildebrand F."/>
            <person name="Pallen M.J."/>
        </authorList>
    </citation>
    <scope>NUCLEOTIDE SEQUENCE</scope>
    <source>
        <strain evidence="5">ChiBcec6-7307</strain>
    </source>
</reference>
<organism evidence="5 6">
    <name type="scientific">Candidatus Merdiplasma excrementigallinarum</name>
    <dbReference type="NCBI Taxonomy" id="2840864"/>
    <lineage>
        <taxon>Bacteria</taxon>
        <taxon>Bacillati</taxon>
        <taxon>Bacillota</taxon>
        <taxon>Clostridia</taxon>
        <taxon>Lachnospirales</taxon>
        <taxon>Lachnospiraceae</taxon>
        <taxon>Lachnospiraceae incertae sedis</taxon>
        <taxon>Candidatus Merdiplasma</taxon>
    </lineage>
</organism>
<dbReference type="GO" id="GO:0009062">
    <property type="term" value="P:fatty acid catabolic process"/>
    <property type="evidence" value="ECO:0007669"/>
    <property type="project" value="TreeGrafter"/>
</dbReference>
<dbReference type="GO" id="GO:0006637">
    <property type="term" value="P:acyl-CoA metabolic process"/>
    <property type="evidence" value="ECO:0007669"/>
    <property type="project" value="TreeGrafter"/>
</dbReference>
<name>A0A9D1NZ79_9FIRM</name>
<dbReference type="PANTHER" id="PTHR11049:SF24">
    <property type="entry name" value="CYTOSOLIC ACYL COENZYME A THIOESTER HYDROLASE"/>
    <property type="match status" value="1"/>
</dbReference>
<evidence type="ECO:0000256" key="2">
    <source>
        <dbReference type="ARBA" id="ARBA00022801"/>
    </source>
</evidence>
<evidence type="ECO:0000256" key="1">
    <source>
        <dbReference type="ARBA" id="ARBA00010458"/>
    </source>
</evidence>
<evidence type="ECO:0000259" key="4">
    <source>
        <dbReference type="PROSITE" id="PS51770"/>
    </source>
</evidence>
<comment type="similarity">
    <text evidence="1">Belongs to the acyl coenzyme A hydrolase family.</text>
</comment>
<dbReference type="InterPro" id="IPR033120">
    <property type="entry name" value="HOTDOG_ACOT"/>
</dbReference>
<dbReference type="GO" id="GO:0052816">
    <property type="term" value="F:long-chain fatty acyl-CoA hydrolase activity"/>
    <property type="evidence" value="ECO:0007669"/>
    <property type="project" value="TreeGrafter"/>
</dbReference>
<feature type="domain" description="HotDog ACOT-type" evidence="4">
    <location>
        <begin position="11"/>
        <end position="122"/>
    </location>
</feature>
<protein>
    <submittedName>
        <fullName evidence="5">Acyl-CoA thioesterase</fullName>
    </submittedName>
</protein>
<comment type="caution">
    <text evidence="5">The sequence shown here is derived from an EMBL/GenBank/DDBJ whole genome shotgun (WGS) entry which is preliminary data.</text>
</comment>
<gene>
    <name evidence="5" type="ORF">IAC80_05420</name>
</gene>
<evidence type="ECO:0000313" key="5">
    <source>
        <dbReference type="EMBL" id="HIV23362.1"/>
    </source>
</evidence>
<evidence type="ECO:0000256" key="3">
    <source>
        <dbReference type="PROSITE-ProRule" id="PRU01106"/>
    </source>
</evidence>
<dbReference type="PROSITE" id="PS51770">
    <property type="entry name" value="HOTDOG_ACOT"/>
    <property type="match status" value="1"/>
</dbReference>
<dbReference type="CDD" id="cd03442">
    <property type="entry name" value="BFIT_BACH"/>
    <property type="match status" value="1"/>
</dbReference>
<sequence length="160" mass="18404">MAEKRKMKRVEDSLTEQTHLLFPRALNANGRLFGGQLLEWIDETAGIVAKRHAECNVVTVAIDNMYFKAGATQEDTIYLKGYLTYVGRSSMEVRIDTYAEKLDGTRKMINRAYFVMVGTDENQNPIEVPGLIVEGLTQEIEWETGKKRQQLRRERQKEGF</sequence>
<dbReference type="AlphaFoldDB" id="A0A9D1NZ79"/>
<dbReference type="InterPro" id="IPR029069">
    <property type="entry name" value="HotDog_dom_sf"/>
</dbReference>
<dbReference type="Pfam" id="PF03061">
    <property type="entry name" value="4HBT"/>
    <property type="match status" value="1"/>
</dbReference>
<dbReference type="Proteomes" id="UP000886889">
    <property type="component" value="Unassembled WGS sequence"/>
</dbReference>
<evidence type="ECO:0000313" key="6">
    <source>
        <dbReference type="Proteomes" id="UP000886889"/>
    </source>
</evidence>
<dbReference type="GO" id="GO:0005829">
    <property type="term" value="C:cytosol"/>
    <property type="evidence" value="ECO:0007669"/>
    <property type="project" value="TreeGrafter"/>
</dbReference>
<dbReference type="SUPFAM" id="SSF54637">
    <property type="entry name" value="Thioesterase/thiol ester dehydrase-isomerase"/>
    <property type="match status" value="1"/>
</dbReference>
<dbReference type="InterPro" id="IPR040170">
    <property type="entry name" value="Cytosol_ACT"/>
</dbReference>
<dbReference type="InterPro" id="IPR006683">
    <property type="entry name" value="Thioestr_dom"/>
</dbReference>